<keyword evidence="2" id="KW-0973">c-di-GMP</keyword>
<dbReference type="InterPro" id="IPR013655">
    <property type="entry name" value="PAS_fold_3"/>
</dbReference>
<dbReference type="InterPro" id="IPR052155">
    <property type="entry name" value="Biofilm_reg_signaling"/>
</dbReference>
<accession>A0A4R8J1D5</accession>
<dbReference type="Gene3D" id="3.30.450.20">
    <property type="entry name" value="PAS domain"/>
    <property type="match status" value="1"/>
</dbReference>
<dbReference type="PANTHER" id="PTHR44757:SF2">
    <property type="entry name" value="BIOFILM ARCHITECTURE MAINTENANCE PROTEIN MBAA"/>
    <property type="match status" value="1"/>
</dbReference>
<evidence type="ECO:0000259" key="4">
    <source>
        <dbReference type="PROSITE" id="PS50112"/>
    </source>
</evidence>
<dbReference type="EMBL" id="SOQX01000001">
    <property type="protein sequence ID" value="TDY03989.1"/>
    <property type="molecule type" value="Genomic_DNA"/>
</dbReference>
<dbReference type="SUPFAM" id="SSF53850">
    <property type="entry name" value="Periplasmic binding protein-like II"/>
    <property type="match status" value="1"/>
</dbReference>
<dbReference type="GO" id="GO:0071111">
    <property type="term" value="F:cyclic-guanylate-specific phosphodiesterase activity"/>
    <property type="evidence" value="ECO:0007669"/>
    <property type="project" value="UniProtKB-EC"/>
</dbReference>
<dbReference type="InterPro" id="IPR000014">
    <property type="entry name" value="PAS"/>
</dbReference>
<dbReference type="NCBIfam" id="TIGR00254">
    <property type="entry name" value="GGDEF"/>
    <property type="match status" value="1"/>
</dbReference>
<dbReference type="Gene3D" id="3.40.190.10">
    <property type="entry name" value="Periplasmic binding protein-like II"/>
    <property type="match status" value="2"/>
</dbReference>
<comment type="caution">
    <text evidence="7">The sequence shown here is derived from an EMBL/GenBank/DDBJ whole genome shotgun (WGS) entry which is preliminary data.</text>
</comment>
<dbReference type="PROSITE" id="PS50112">
    <property type="entry name" value="PAS"/>
    <property type="match status" value="1"/>
</dbReference>
<dbReference type="Pfam" id="PF00497">
    <property type="entry name" value="SBP_bac_3"/>
    <property type="match status" value="1"/>
</dbReference>
<keyword evidence="8" id="KW-1185">Reference proteome</keyword>
<dbReference type="PROSITE" id="PS50883">
    <property type="entry name" value="EAL"/>
    <property type="match status" value="1"/>
</dbReference>
<dbReference type="InterPro" id="IPR043128">
    <property type="entry name" value="Rev_trsase/Diguanyl_cyclase"/>
</dbReference>
<feature type="transmembrane region" description="Helical" evidence="3">
    <location>
        <begin position="267"/>
        <end position="287"/>
    </location>
</feature>
<keyword evidence="3" id="KW-1133">Transmembrane helix</keyword>
<feature type="domain" description="EAL" evidence="5">
    <location>
        <begin position="604"/>
        <end position="858"/>
    </location>
</feature>
<dbReference type="SUPFAM" id="SSF55785">
    <property type="entry name" value="PYP-like sensor domain (PAS domain)"/>
    <property type="match status" value="1"/>
</dbReference>
<evidence type="ECO:0000256" key="3">
    <source>
        <dbReference type="SAM" id="Phobius"/>
    </source>
</evidence>
<feature type="domain" description="PAS" evidence="4">
    <location>
        <begin position="302"/>
        <end position="377"/>
    </location>
</feature>
<keyword evidence="3" id="KW-0812">Transmembrane</keyword>
<evidence type="ECO:0000256" key="1">
    <source>
        <dbReference type="ARBA" id="ARBA00012282"/>
    </source>
</evidence>
<dbReference type="Pfam" id="PF00990">
    <property type="entry name" value="GGDEF"/>
    <property type="match status" value="1"/>
</dbReference>
<dbReference type="CDD" id="cd01948">
    <property type="entry name" value="EAL"/>
    <property type="match status" value="1"/>
</dbReference>
<dbReference type="RefSeq" id="WP_134080552.1">
    <property type="nucleotide sequence ID" value="NZ_SOQX01000001.1"/>
</dbReference>
<dbReference type="InterPro" id="IPR001638">
    <property type="entry name" value="Solute-binding_3/MltF_N"/>
</dbReference>
<dbReference type="CDD" id="cd01949">
    <property type="entry name" value="GGDEF"/>
    <property type="match status" value="1"/>
</dbReference>
<dbReference type="SUPFAM" id="SSF55073">
    <property type="entry name" value="Nucleotide cyclase"/>
    <property type="match status" value="1"/>
</dbReference>
<evidence type="ECO:0000313" key="7">
    <source>
        <dbReference type="EMBL" id="TDY03989.1"/>
    </source>
</evidence>
<evidence type="ECO:0000313" key="8">
    <source>
        <dbReference type="Proteomes" id="UP000294914"/>
    </source>
</evidence>
<dbReference type="OrthoDB" id="8553030at2"/>
<evidence type="ECO:0000256" key="2">
    <source>
        <dbReference type="ARBA" id="ARBA00022636"/>
    </source>
</evidence>
<dbReference type="Proteomes" id="UP000294914">
    <property type="component" value="Unassembled WGS sequence"/>
</dbReference>
<dbReference type="InterPro" id="IPR029787">
    <property type="entry name" value="Nucleotide_cyclase"/>
</dbReference>
<dbReference type="Pfam" id="PF08447">
    <property type="entry name" value="PAS_3"/>
    <property type="match status" value="1"/>
</dbReference>
<dbReference type="SMART" id="SM00267">
    <property type="entry name" value="GGDEF"/>
    <property type="match status" value="1"/>
</dbReference>
<organism evidence="7 8">
    <name type="scientific">Thiohalophilus thiocyanatoxydans</name>
    <dbReference type="NCBI Taxonomy" id="381308"/>
    <lineage>
        <taxon>Bacteria</taxon>
        <taxon>Pseudomonadati</taxon>
        <taxon>Pseudomonadota</taxon>
        <taxon>Gammaproteobacteria</taxon>
        <taxon>Thiohalomonadales</taxon>
        <taxon>Thiohalophilaceae</taxon>
        <taxon>Thiohalophilus</taxon>
    </lineage>
</organism>
<dbReference type="InterPro" id="IPR035919">
    <property type="entry name" value="EAL_sf"/>
</dbReference>
<feature type="domain" description="GGDEF" evidence="6">
    <location>
        <begin position="463"/>
        <end position="595"/>
    </location>
</feature>
<dbReference type="FunFam" id="3.20.20.450:FF:000001">
    <property type="entry name" value="Cyclic di-GMP phosphodiesterase yahA"/>
    <property type="match status" value="1"/>
</dbReference>
<dbReference type="SMART" id="SM00052">
    <property type="entry name" value="EAL"/>
    <property type="match status" value="1"/>
</dbReference>
<dbReference type="SMART" id="SM00062">
    <property type="entry name" value="PBPb"/>
    <property type="match status" value="1"/>
</dbReference>
<dbReference type="Gene3D" id="3.30.70.270">
    <property type="match status" value="1"/>
</dbReference>
<dbReference type="EC" id="3.1.4.52" evidence="1"/>
<protein>
    <recommendedName>
        <fullName evidence="1">cyclic-guanylate-specific phosphodiesterase</fullName>
        <ecNumber evidence="1">3.1.4.52</ecNumber>
    </recommendedName>
</protein>
<dbReference type="SUPFAM" id="SSF141868">
    <property type="entry name" value="EAL domain-like"/>
    <property type="match status" value="1"/>
</dbReference>
<dbReference type="AlphaFoldDB" id="A0A4R8J1D5"/>
<keyword evidence="3" id="KW-0472">Membrane</keyword>
<proteinExistence type="predicted"/>
<evidence type="ECO:0000259" key="5">
    <source>
        <dbReference type="PROSITE" id="PS50883"/>
    </source>
</evidence>
<dbReference type="PANTHER" id="PTHR44757">
    <property type="entry name" value="DIGUANYLATE CYCLASE DGCP"/>
    <property type="match status" value="1"/>
</dbReference>
<dbReference type="InterPro" id="IPR035965">
    <property type="entry name" value="PAS-like_dom_sf"/>
</dbReference>
<dbReference type="Pfam" id="PF00563">
    <property type="entry name" value="EAL"/>
    <property type="match status" value="1"/>
</dbReference>
<reference evidence="7 8" key="1">
    <citation type="submission" date="2019-03" db="EMBL/GenBank/DDBJ databases">
        <title>Genomic Encyclopedia of Type Strains, Phase IV (KMG-IV): sequencing the most valuable type-strain genomes for metagenomic binning, comparative biology and taxonomic classification.</title>
        <authorList>
            <person name="Goeker M."/>
        </authorList>
    </citation>
    <scope>NUCLEOTIDE SEQUENCE [LARGE SCALE GENOMIC DNA]</scope>
    <source>
        <strain evidence="7 8">DSM 16326</strain>
    </source>
</reference>
<dbReference type="CDD" id="cd00130">
    <property type="entry name" value="PAS"/>
    <property type="match status" value="1"/>
</dbReference>
<gene>
    <name evidence="7" type="ORF">EDC23_0360</name>
</gene>
<evidence type="ECO:0000259" key="6">
    <source>
        <dbReference type="PROSITE" id="PS50887"/>
    </source>
</evidence>
<dbReference type="InterPro" id="IPR000160">
    <property type="entry name" value="GGDEF_dom"/>
</dbReference>
<dbReference type="Gene3D" id="3.20.20.450">
    <property type="entry name" value="EAL domain"/>
    <property type="match status" value="1"/>
</dbReference>
<sequence>MKRYLSLILVLVVVLVLLLTGGWWLNETGFTRSQEIRVGLYDNRPKVYRDTQGQPAGLFVELLQGIARREGWQLHFVDCKWHDCLKRLESGDIDLMPDVALNEARDLRFDFHRIPVTHSWSEIWSQSGLRLLALPHLDGRRIAVLRGAVQQRALKKMMAGYDLEYTPVLVDSLAEGFEAVAEGRADVVVSNSYFAGINGPRYKLQETPIVFDPASLYYATPEGKNSALLEQIDFYLERWRQDKESLYFTALKNAMVRSHETLMPESVRWILGLVITLVLLLLIMSTLMRREVRRRTTELDMTNRRFDHLLRTSPVVLYQLQVSEAGIVKPLWISENLPRLFGYKPLDVFQPNWWQQTIHPDDLDAARNGLIQVQYNGHMVHEYRIFDAGGQLRYIRDEMQYLPDKNRQQGEIVGSWSDLTESHEQAASLRYLANYDSLTGLPNRTLLYERLSETLQRSYEPKHHAAVLYIDLDSFKNINETMGFSFGDELLILASERMKNMLRPGDTLARTGSDEFIMVVENASAELAAETAHHLLQRFSVPLVVDDDELVVTLSIGISLYPDDGGDHETLLRHAEIALNAAKNEGRNSLYFFSSSLSEGIRERLLLENDLRHAVERNQLVLHYQPQIDLHSGRLVGVEALLRWEHHQLGILSPDRFIPLAEQTGIIGEVGSWVLQEACRQIIQWDREDCYIPRVGVNLAVQQIESGLLVRQVKAAMQQAGIQGERLELEVTESTIMREPDKATEAMKAFRNLGIKLTIDDFGTGYSSLAYLKRLPLDRLKIDRSFVMDIGAHSGNEAICRTIINLARSLGLETVAEGVEEQHHADFLQREGCDIAQGYFYSKPLPPDELAEQCKAWVKSSEC</sequence>
<dbReference type="PROSITE" id="PS50887">
    <property type="entry name" value="GGDEF"/>
    <property type="match status" value="1"/>
</dbReference>
<name>A0A4R8J1D5_9GAMM</name>
<dbReference type="InterPro" id="IPR001633">
    <property type="entry name" value="EAL_dom"/>
</dbReference>